<feature type="domain" description="UspA" evidence="2">
    <location>
        <begin position="160"/>
        <end position="280"/>
    </location>
</feature>
<dbReference type="PANTHER" id="PTHR46268:SF15">
    <property type="entry name" value="UNIVERSAL STRESS PROTEIN HP_0031"/>
    <property type="match status" value="1"/>
</dbReference>
<evidence type="ECO:0000256" key="1">
    <source>
        <dbReference type="ARBA" id="ARBA00008791"/>
    </source>
</evidence>
<protein>
    <submittedName>
        <fullName evidence="3">Universal stress protein family protein</fullName>
    </submittedName>
</protein>
<organism evidence="3 4">
    <name type="scientific">Variovorax paradoxus</name>
    <dbReference type="NCBI Taxonomy" id="34073"/>
    <lineage>
        <taxon>Bacteria</taxon>
        <taxon>Pseudomonadati</taxon>
        <taxon>Pseudomonadota</taxon>
        <taxon>Betaproteobacteria</taxon>
        <taxon>Burkholderiales</taxon>
        <taxon>Comamonadaceae</taxon>
        <taxon>Variovorax</taxon>
    </lineage>
</organism>
<evidence type="ECO:0000313" key="3">
    <source>
        <dbReference type="EMBL" id="KLN53264.1"/>
    </source>
</evidence>
<accession>A0A0H2LSQ3</accession>
<dbReference type="AlphaFoldDB" id="A0A0H2LSQ3"/>
<name>A0A0H2LSQ3_VARPD</name>
<dbReference type="PRINTS" id="PR01438">
    <property type="entry name" value="UNVRSLSTRESS"/>
</dbReference>
<dbReference type="Proteomes" id="UP000035170">
    <property type="component" value="Unassembled WGS sequence"/>
</dbReference>
<gene>
    <name evidence="3" type="ORF">VPARA_55800</name>
</gene>
<comment type="similarity">
    <text evidence="1">Belongs to the universal stress protein A family.</text>
</comment>
<comment type="caution">
    <text evidence="3">The sequence shown here is derived from an EMBL/GenBank/DDBJ whole genome shotgun (WGS) entry which is preliminary data.</text>
</comment>
<dbReference type="InterPro" id="IPR006015">
    <property type="entry name" value="Universal_stress_UspA"/>
</dbReference>
<dbReference type="PANTHER" id="PTHR46268">
    <property type="entry name" value="STRESS RESPONSE PROTEIN NHAX"/>
    <property type="match status" value="1"/>
</dbReference>
<keyword evidence="4" id="KW-1185">Reference proteome</keyword>
<sequence length="281" mass="29998">MATMNTLDSILVHLDGTTRAATRLRFAHRLAQAHESALTALFAVAPPVLPALALPGGLPAMPMRGPVDPDHRARALALFERALQHSPVRSDWQELRGEPVTDTFVRRALTADLMVLGQRDPFDATGFDVPGDFVEAALLGSGKPALIVPFAGEPSAELETVLVAWRFTREAANALATAAPVLRKAKQVHLVCATEEGAGDPAPAMAAVRNCLLTHGVRRVQEHRSLEARYPGQALLSLAGEVGADLIVMGCYGHSRARELVLGGVTRTVLESATLPVWMAH</sequence>
<dbReference type="CDD" id="cd00293">
    <property type="entry name" value="USP-like"/>
    <property type="match status" value="1"/>
</dbReference>
<evidence type="ECO:0000259" key="2">
    <source>
        <dbReference type="Pfam" id="PF00582"/>
    </source>
</evidence>
<evidence type="ECO:0000313" key="4">
    <source>
        <dbReference type="Proteomes" id="UP000035170"/>
    </source>
</evidence>
<dbReference type="EMBL" id="JZWI01000036">
    <property type="protein sequence ID" value="KLN53264.1"/>
    <property type="molecule type" value="Genomic_DNA"/>
</dbReference>
<dbReference type="InterPro" id="IPR006016">
    <property type="entry name" value="UspA"/>
</dbReference>
<dbReference type="Gene3D" id="3.40.50.12370">
    <property type="match status" value="1"/>
</dbReference>
<dbReference type="PATRIC" id="fig|34073.19.peg.5717"/>
<reference evidence="3 4" key="1">
    <citation type="submission" date="2015-03" db="EMBL/GenBank/DDBJ databases">
        <title>Genome sequence of Variovorax paradoxus TBEA6.</title>
        <authorList>
            <person name="Poehlein A."/>
            <person name="Schuldes J."/>
            <person name="Wuebbeler J.H."/>
            <person name="Hiessl S."/>
            <person name="Steinbuechel A."/>
            <person name="Daniel R."/>
        </authorList>
    </citation>
    <scope>NUCLEOTIDE SEQUENCE [LARGE SCALE GENOMIC DNA]</scope>
    <source>
        <strain evidence="3 4">TBEA6</strain>
    </source>
</reference>
<dbReference type="SUPFAM" id="SSF52402">
    <property type="entry name" value="Adenine nucleotide alpha hydrolases-like"/>
    <property type="match status" value="2"/>
</dbReference>
<dbReference type="Pfam" id="PF00582">
    <property type="entry name" value="Usp"/>
    <property type="match status" value="1"/>
</dbReference>
<proteinExistence type="inferred from homology"/>